<evidence type="ECO:0000313" key="2">
    <source>
        <dbReference type="Proteomes" id="UP001202289"/>
    </source>
</evidence>
<organism evidence="1 2">
    <name type="scientific">Bacillus cytotoxicus</name>
    <dbReference type="NCBI Taxonomy" id="580165"/>
    <lineage>
        <taxon>Bacteria</taxon>
        <taxon>Bacillati</taxon>
        <taxon>Bacillota</taxon>
        <taxon>Bacilli</taxon>
        <taxon>Bacillales</taxon>
        <taxon>Bacillaceae</taxon>
        <taxon>Bacillus</taxon>
        <taxon>Bacillus cereus group</taxon>
    </lineage>
</organism>
<sequence>MSGWIKIHRKITESAIWSDPRKLKLWMLCLLKASHKDREVLVGNKLVKLEPGQFVTGRDSLAEEFNKGMKKDDRITPRGLWKWIKLFETANFCSIKSTTKYSVITVIKWSEFQQSSTTVPTEFQQSSTNKNVKNNVVVEEEQNESNENQINLIADRYMQLKGRGFPSPEDYQTITELLQYNVPVKDILFYLEECFRNYRPKHTMDRINSFKYCARYIYERWNAQQVSNKPLTVIQGQQRKPSKRQSRNDELLAKYE</sequence>
<proteinExistence type="predicted"/>
<evidence type="ECO:0000313" key="1">
    <source>
        <dbReference type="EMBL" id="MCM3735572.1"/>
    </source>
</evidence>
<name>A0ACC6A6R2_9BACI</name>
<dbReference type="Proteomes" id="UP001202289">
    <property type="component" value="Unassembled WGS sequence"/>
</dbReference>
<protein>
    <submittedName>
        <fullName evidence="1">Uncharacterized protein</fullName>
    </submittedName>
</protein>
<accession>A0ACC6A6R2</accession>
<reference evidence="1" key="1">
    <citation type="submission" date="2022-05" db="EMBL/GenBank/DDBJ databases">
        <title>Comparative Genomics of Spacecraft Associated Microbes.</title>
        <authorList>
            <person name="Tran M.T."/>
            <person name="Wright A."/>
            <person name="Seuylemezian A."/>
            <person name="Eisen J."/>
            <person name="Coil D."/>
        </authorList>
    </citation>
    <scope>NUCLEOTIDE SEQUENCE</scope>
    <source>
        <strain evidence="1">FAIRING 10M-2.2</strain>
    </source>
</reference>
<gene>
    <name evidence="1" type="ORF">M3215_07005</name>
</gene>
<comment type="caution">
    <text evidence="1">The sequence shown here is derived from an EMBL/GenBank/DDBJ whole genome shotgun (WGS) entry which is preliminary data.</text>
</comment>
<dbReference type="EMBL" id="JAMBOP010000006">
    <property type="protein sequence ID" value="MCM3735572.1"/>
    <property type="molecule type" value="Genomic_DNA"/>
</dbReference>
<keyword evidence="2" id="KW-1185">Reference proteome</keyword>